<comment type="caution">
    <text evidence="1">The sequence shown here is derived from an EMBL/GenBank/DDBJ whole genome shotgun (WGS) entry which is preliminary data.</text>
</comment>
<dbReference type="EMBL" id="BGPR01102702">
    <property type="protein sequence ID" value="GBM63945.1"/>
    <property type="molecule type" value="Genomic_DNA"/>
</dbReference>
<keyword evidence="2" id="KW-1185">Reference proteome</keyword>
<evidence type="ECO:0000313" key="2">
    <source>
        <dbReference type="Proteomes" id="UP000499080"/>
    </source>
</evidence>
<reference evidence="1 2" key="1">
    <citation type="journal article" date="2019" name="Sci. Rep.">
        <title>Orb-weaving spider Araneus ventricosus genome elucidates the spidroin gene catalogue.</title>
        <authorList>
            <person name="Kono N."/>
            <person name="Nakamura H."/>
            <person name="Ohtoshi R."/>
            <person name="Moran D.A.P."/>
            <person name="Shinohara A."/>
            <person name="Yoshida Y."/>
            <person name="Fujiwara M."/>
            <person name="Mori M."/>
            <person name="Tomita M."/>
            <person name="Arakawa K."/>
        </authorList>
    </citation>
    <scope>NUCLEOTIDE SEQUENCE [LARGE SCALE GENOMIC DNA]</scope>
</reference>
<gene>
    <name evidence="1" type="ORF">AVEN_249059_1</name>
</gene>
<evidence type="ECO:0000313" key="1">
    <source>
        <dbReference type="EMBL" id="GBM63945.1"/>
    </source>
</evidence>
<accession>A0A4Y2HF84</accession>
<proteinExistence type="predicted"/>
<sequence>MFAKTAFATAITIEWRYSASVQIFFQLWNFNLRRHLSKLAGTSSGILVFEGEKIVAIHSEETPRFNLAEPPGVINTLHCLLCAGACRRRGLIIPLVAVSALHLLNFNLPLMRPPLKGNLVNAGRNGLCFKMSGLVLS</sequence>
<protein>
    <submittedName>
        <fullName evidence="1">Uncharacterized protein</fullName>
    </submittedName>
</protein>
<organism evidence="1 2">
    <name type="scientific">Araneus ventricosus</name>
    <name type="common">Orbweaver spider</name>
    <name type="synonym">Epeira ventricosa</name>
    <dbReference type="NCBI Taxonomy" id="182803"/>
    <lineage>
        <taxon>Eukaryota</taxon>
        <taxon>Metazoa</taxon>
        <taxon>Ecdysozoa</taxon>
        <taxon>Arthropoda</taxon>
        <taxon>Chelicerata</taxon>
        <taxon>Arachnida</taxon>
        <taxon>Araneae</taxon>
        <taxon>Araneomorphae</taxon>
        <taxon>Entelegynae</taxon>
        <taxon>Araneoidea</taxon>
        <taxon>Araneidae</taxon>
        <taxon>Araneus</taxon>
    </lineage>
</organism>
<dbReference type="Proteomes" id="UP000499080">
    <property type="component" value="Unassembled WGS sequence"/>
</dbReference>
<dbReference type="AlphaFoldDB" id="A0A4Y2HF84"/>
<name>A0A4Y2HF84_ARAVE</name>